<accession>A0A1Q8YHB8</accession>
<feature type="compositionally biased region" description="Acidic residues" evidence="1">
    <location>
        <begin position="202"/>
        <end position="214"/>
    </location>
</feature>
<organism evidence="3 4">
    <name type="scientific">Rhodoferax antarcticus ANT.BR</name>
    <dbReference type="NCBI Taxonomy" id="1111071"/>
    <lineage>
        <taxon>Bacteria</taxon>
        <taxon>Pseudomonadati</taxon>
        <taxon>Pseudomonadota</taxon>
        <taxon>Betaproteobacteria</taxon>
        <taxon>Burkholderiales</taxon>
        <taxon>Comamonadaceae</taxon>
        <taxon>Rhodoferax</taxon>
    </lineage>
</organism>
<proteinExistence type="predicted"/>
<evidence type="ECO:0000256" key="1">
    <source>
        <dbReference type="SAM" id="MobiDB-lite"/>
    </source>
</evidence>
<dbReference type="AlphaFoldDB" id="A0A1Q8YHB8"/>
<evidence type="ECO:0000259" key="2">
    <source>
        <dbReference type="Pfam" id="PF04986"/>
    </source>
</evidence>
<dbReference type="InterPro" id="IPR007069">
    <property type="entry name" value="Transposase_32"/>
</dbReference>
<keyword evidence="4" id="KW-1185">Reference proteome</keyword>
<comment type="caution">
    <text evidence="3">The sequence shown here is derived from an EMBL/GenBank/DDBJ whole genome shotgun (WGS) entry which is preliminary data.</text>
</comment>
<dbReference type="GO" id="GO:0003677">
    <property type="term" value="F:DNA binding"/>
    <property type="evidence" value="ECO:0007669"/>
    <property type="project" value="InterPro"/>
</dbReference>
<gene>
    <name evidence="3" type="ORF">BLL52_1222</name>
</gene>
<name>A0A1Q8YHB8_9BURK</name>
<dbReference type="GO" id="GO:0006313">
    <property type="term" value="P:DNA transposition"/>
    <property type="evidence" value="ECO:0007669"/>
    <property type="project" value="InterPro"/>
</dbReference>
<dbReference type="Proteomes" id="UP000185911">
    <property type="component" value="Unassembled WGS sequence"/>
</dbReference>
<dbReference type="EMBL" id="MSYM01000008">
    <property type="protein sequence ID" value="OLP07392.1"/>
    <property type="molecule type" value="Genomic_DNA"/>
</dbReference>
<sequence>MFSADPVYRCGKGHTEPLQSDKYSGEVVFTPLELIDRIAQLVPPPRTHRHRYYGVLAPNSPFRAAVTAMVPVAVVAAPKAAVIARQKPLAARSVATWRVATRQTRTCGFMDCHVLWPRNDGKPTPRPPLHYLWGALIARIYEVFPLLCPMCGGQMRIIAFITFSADIHKILEHIGVDPEAPRITPARGPPLWEGEGAQETGEGVEAEPDWDLAD</sequence>
<feature type="domain" description="Transposase IS801/IS1294" evidence="2">
    <location>
        <begin position="25"/>
        <end position="59"/>
    </location>
</feature>
<reference evidence="3 4" key="1">
    <citation type="submission" date="2017-01" db="EMBL/GenBank/DDBJ databases">
        <title>Genome sequence of Rhodoferax antarcticus ANT.BR, a psychrophilic purple nonsulfur bacterium from an Antarctic microbial mat.</title>
        <authorList>
            <person name="Baker J."/>
            <person name="Riester C."/>
            <person name="Skinner B."/>
            <person name="Newell A."/>
            <person name="Swingley W."/>
            <person name="Madigan M."/>
            <person name="Jung D."/>
            <person name="Asao M."/>
            <person name="Chen M."/>
            <person name="Loughlin P."/>
            <person name="Pan H."/>
            <person name="Lin S."/>
            <person name="Li N."/>
            <person name="Shaw J."/>
            <person name="Prado M."/>
            <person name="Sherman C."/>
            <person name="Li X."/>
            <person name="Tang J."/>
            <person name="Blankenship R."/>
            <person name="Zhao T."/>
            <person name="Touchman J."/>
            <person name="Sattley M."/>
        </authorList>
    </citation>
    <scope>NUCLEOTIDE SEQUENCE [LARGE SCALE GENOMIC DNA]</scope>
    <source>
        <strain evidence="3 4">ANT.BR</strain>
    </source>
</reference>
<dbReference type="Pfam" id="PF04986">
    <property type="entry name" value="Y2_Tnp"/>
    <property type="match status" value="1"/>
</dbReference>
<protein>
    <submittedName>
        <fullName evidence="3">Transposase Tn3</fullName>
    </submittedName>
</protein>
<evidence type="ECO:0000313" key="4">
    <source>
        <dbReference type="Proteomes" id="UP000185911"/>
    </source>
</evidence>
<dbReference type="STRING" id="81479.RA876_00770"/>
<feature type="region of interest" description="Disordered" evidence="1">
    <location>
        <begin position="179"/>
        <end position="214"/>
    </location>
</feature>
<evidence type="ECO:0000313" key="3">
    <source>
        <dbReference type="EMBL" id="OLP07392.1"/>
    </source>
</evidence>
<dbReference type="GO" id="GO:0004803">
    <property type="term" value="F:transposase activity"/>
    <property type="evidence" value="ECO:0007669"/>
    <property type="project" value="InterPro"/>
</dbReference>